<proteinExistence type="predicted"/>
<organism evidence="3 4">
    <name type="scientific">Halopelagius inordinatus</name>
    <dbReference type="NCBI Taxonomy" id="553467"/>
    <lineage>
        <taxon>Archaea</taxon>
        <taxon>Methanobacteriati</taxon>
        <taxon>Methanobacteriota</taxon>
        <taxon>Stenosarchaea group</taxon>
        <taxon>Halobacteria</taxon>
        <taxon>Halobacteriales</taxon>
        <taxon>Haloferacaceae</taxon>
    </lineage>
</organism>
<gene>
    <name evidence="3" type="ORF">SAMN04488063_2978</name>
</gene>
<protein>
    <recommendedName>
        <fullName evidence="2">TRAM domain-containing protein</fullName>
    </recommendedName>
</protein>
<evidence type="ECO:0000259" key="2">
    <source>
        <dbReference type="PROSITE" id="PS50926"/>
    </source>
</evidence>
<dbReference type="AlphaFoldDB" id="A0A1I2UY20"/>
<feature type="domain" description="TRAM" evidence="2">
    <location>
        <begin position="1"/>
        <end position="59"/>
    </location>
</feature>
<evidence type="ECO:0000313" key="4">
    <source>
        <dbReference type="Proteomes" id="UP000198876"/>
    </source>
</evidence>
<feature type="region of interest" description="Disordered" evidence="1">
    <location>
        <begin position="59"/>
        <end position="123"/>
    </location>
</feature>
<feature type="compositionally biased region" description="Low complexity" evidence="1">
    <location>
        <begin position="1"/>
        <end position="11"/>
    </location>
</feature>
<dbReference type="STRING" id="553467.SAMN04488063_2978"/>
<feature type="compositionally biased region" description="Basic and acidic residues" evidence="1">
    <location>
        <begin position="83"/>
        <end position="94"/>
    </location>
</feature>
<feature type="region of interest" description="Disordered" evidence="1">
    <location>
        <begin position="1"/>
        <end position="34"/>
    </location>
</feature>
<feature type="compositionally biased region" description="Basic and acidic residues" evidence="1">
    <location>
        <begin position="114"/>
        <end position="123"/>
    </location>
</feature>
<dbReference type="Gene3D" id="2.40.50.140">
    <property type="entry name" value="Nucleic acid-binding proteins"/>
    <property type="match status" value="1"/>
</dbReference>
<evidence type="ECO:0000313" key="3">
    <source>
        <dbReference type="EMBL" id="SFG79781.1"/>
    </source>
</evidence>
<dbReference type="EMBL" id="FOOQ01000004">
    <property type="protein sequence ID" value="SFG79781.1"/>
    <property type="molecule type" value="Genomic_DNA"/>
</dbReference>
<name>A0A1I2UY20_9EURY</name>
<keyword evidence="4" id="KW-1185">Reference proteome</keyword>
<dbReference type="InterPro" id="IPR012340">
    <property type="entry name" value="NA-bd_OB-fold"/>
</dbReference>
<dbReference type="InterPro" id="IPR002792">
    <property type="entry name" value="TRAM_dom"/>
</dbReference>
<reference evidence="4" key="1">
    <citation type="submission" date="2016-10" db="EMBL/GenBank/DDBJ databases">
        <authorList>
            <person name="Varghese N."/>
            <person name="Submissions S."/>
        </authorList>
    </citation>
    <scope>NUCLEOTIDE SEQUENCE [LARGE SCALE GENOMIC DNA]</scope>
    <source>
        <strain evidence="4">CGMCC 1.7739</strain>
    </source>
</reference>
<evidence type="ECO:0000256" key="1">
    <source>
        <dbReference type="SAM" id="MobiDB-lite"/>
    </source>
</evidence>
<feature type="compositionally biased region" description="Polar residues" evidence="1">
    <location>
        <begin position="16"/>
        <end position="27"/>
    </location>
</feature>
<dbReference type="Proteomes" id="UP000198876">
    <property type="component" value="Unassembled WGS sequence"/>
</dbReference>
<dbReference type="PROSITE" id="PS50926">
    <property type="entry name" value="TRAM"/>
    <property type="match status" value="1"/>
</dbReference>
<accession>A0A1I2UY20</accession>
<sequence length="123" mass="13355">MVTTTTQTVTVDRVSNGGNSIAQQQHGGKSIHVPAGEVGETYEVRLVEKGGYFEAHLVDQMDSVQPRGPSIGPDTSDVGKSLLDPERNHSHSYEIRNSPGGGKLRSNNPSGQRMRSDLSRRKK</sequence>